<sequence>MMKKLFVLLCIVLCFHSCKTVPKGNMDKVYYEYNEKGVPEYAVMIYDPKTDYVTYITANTVNNGIVWMKGRKFRNDRLIGYQYMSSVVLINGLSLDICSPSTDKGYDLTYLIDEEKNGGSEIYFVGVLPTDDRCIVPHKADFFPRKLKRTTGIDYNRFWPPHHDVINALNEDKFREARVILLQNVREEGKRQDEKQRRILERLKQEQDSTKKKE</sequence>
<evidence type="ECO:0000256" key="1">
    <source>
        <dbReference type="SAM" id="SignalP"/>
    </source>
</evidence>
<comment type="caution">
    <text evidence="2">The sequence shown here is derived from an EMBL/GenBank/DDBJ whole genome shotgun (WGS) entry which is preliminary data.</text>
</comment>
<evidence type="ECO:0000313" key="3">
    <source>
        <dbReference type="Proteomes" id="UP001403385"/>
    </source>
</evidence>
<proteinExistence type="predicted"/>
<evidence type="ECO:0000313" key="2">
    <source>
        <dbReference type="EMBL" id="MEN7547801.1"/>
    </source>
</evidence>
<keyword evidence="1" id="KW-0732">Signal</keyword>
<dbReference type="Proteomes" id="UP001403385">
    <property type="component" value="Unassembled WGS sequence"/>
</dbReference>
<gene>
    <name evidence="2" type="ORF">AAG747_07770</name>
</gene>
<keyword evidence="3" id="KW-1185">Reference proteome</keyword>
<name>A0AAW9S3Y5_9BACT</name>
<reference evidence="2 3" key="1">
    <citation type="submission" date="2024-04" db="EMBL/GenBank/DDBJ databases">
        <title>Novel genus in family Flammeovirgaceae.</title>
        <authorList>
            <person name="Nguyen T.H."/>
            <person name="Vuong T.Q."/>
            <person name="Le H."/>
            <person name="Kim S.-G."/>
        </authorList>
    </citation>
    <scope>NUCLEOTIDE SEQUENCE [LARGE SCALE GENOMIC DNA]</scope>
    <source>
        <strain evidence="2 3">JCM 23209</strain>
    </source>
</reference>
<accession>A0AAW9S3Y5</accession>
<dbReference type="AlphaFoldDB" id="A0AAW9S3Y5"/>
<organism evidence="2 3">
    <name type="scientific">Rapidithrix thailandica</name>
    <dbReference type="NCBI Taxonomy" id="413964"/>
    <lineage>
        <taxon>Bacteria</taxon>
        <taxon>Pseudomonadati</taxon>
        <taxon>Bacteroidota</taxon>
        <taxon>Cytophagia</taxon>
        <taxon>Cytophagales</taxon>
        <taxon>Flammeovirgaceae</taxon>
        <taxon>Rapidithrix</taxon>
    </lineage>
</organism>
<evidence type="ECO:0008006" key="4">
    <source>
        <dbReference type="Google" id="ProtNLM"/>
    </source>
</evidence>
<feature type="chain" id="PRO_5043903348" description="Lipoprotein" evidence="1">
    <location>
        <begin position="21"/>
        <end position="214"/>
    </location>
</feature>
<protein>
    <recommendedName>
        <fullName evidence="4">Lipoprotein</fullName>
    </recommendedName>
</protein>
<dbReference type="RefSeq" id="WP_346820589.1">
    <property type="nucleotide sequence ID" value="NZ_JBDKWZ010000004.1"/>
</dbReference>
<feature type="signal peptide" evidence="1">
    <location>
        <begin position="1"/>
        <end position="20"/>
    </location>
</feature>
<dbReference type="EMBL" id="JBDKWZ010000004">
    <property type="protein sequence ID" value="MEN7547801.1"/>
    <property type="molecule type" value="Genomic_DNA"/>
</dbReference>